<dbReference type="EMBL" id="NIBG01000001">
    <property type="protein sequence ID" value="PAB61349.1"/>
    <property type="molecule type" value="Genomic_DNA"/>
</dbReference>
<evidence type="ECO:0000313" key="3">
    <source>
        <dbReference type="Proteomes" id="UP000216024"/>
    </source>
</evidence>
<evidence type="ECO:0000256" key="1">
    <source>
        <dbReference type="SAM" id="Coils"/>
    </source>
</evidence>
<dbReference type="AlphaFoldDB" id="A0A267MP21"/>
<comment type="caution">
    <text evidence="2">The sequence shown here is derived from an EMBL/GenBank/DDBJ whole genome shotgun (WGS) entry which is preliminary data.</text>
</comment>
<dbReference type="Gene3D" id="3.40.50.300">
    <property type="entry name" value="P-loop containing nucleotide triphosphate hydrolases"/>
    <property type="match status" value="2"/>
</dbReference>
<dbReference type="RefSeq" id="WP_095130677.1">
    <property type="nucleotide sequence ID" value="NZ_NIBG01000001.1"/>
</dbReference>
<reference evidence="2 3" key="1">
    <citation type="submission" date="2017-06" db="EMBL/GenBank/DDBJ databases">
        <title>Draft genome sequence of anaerobic fermentative bacterium Anaeromicrobium sediminis DY2726D isolated from West Pacific Ocean sediments.</title>
        <authorList>
            <person name="Zeng X."/>
        </authorList>
    </citation>
    <scope>NUCLEOTIDE SEQUENCE [LARGE SCALE GENOMIC DNA]</scope>
    <source>
        <strain evidence="2 3">DY2726D</strain>
    </source>
</reference>
<gene>
    <name evidence="2" type="ORF">CCE28_02665</name>
</gene>
<dbReference type="OrthoDB" id="9795626at2"/>
<evidence type="ECO:0008006" key="4">
    <source>
        <dbReference type="Google" id="ProtNLM"/>
    </source>
</evidence>
<feature type="coiled-coil region" evidence="1">
    <location>
        <begin position="401"/>
        <end position="435"/>
    </location>
</feature>
<organism evidence="2 3">
    <name type="scientific">Anaeromicrobium sediminis</name>
    <dbReference type="NCBI Taxonomy" id="1478221"/>
    <lineage>
        <taxon>Bacteria</taxon>
        <taxon>Bacillati</taxon>
        <taxon>Bacillota</taxon>
        <taxon>Clostridia</taxon>
        <taxon>Peptostreptococcales</taxon>
        <taxon>Thermotaleaceae</taxon>
        <taxon>Anaeromicrobium</taxon>
    </lineage>
</organism>
<proteinExistence type="predicted"/>
<evidence type="ECO:0000313" key="2">
    <source>
        <dbReference type="EMBL" id="PAB61349.1"/>
    </source>
</evidence>
<dbReference type="Proteomes" id="UP000216024">
    <property type="component" value="Unassembled WGS sequence"/>
</dbReference>
<keyword evidence="3" id="KW-1185">Reference proteome</keyword>
<dbReference type="InterPro" id="IPR027417">
    <property type="entry name" value="P-loop_NTPase"/>
</dbReference>
<name>A0A267MP21_9FIRM</name>
<keyword evidence="1" id="KW-0175">Coiled coil</keyword>
<dbReference type="SUPFAM" id="SSF52540">
    <property type="entry name" value="P-loop containing nucleoside triphosphate hydrolases"/>
    <property type="match status" value="2"/>
</dbReference>
<accession>A0A267MP21</accession>
<feature type="coiled-coil region" evidence="1">
    <location>
        <begin position="201"/>
        <end position="277"/>
    </location>
</feature>
<sequence length="642" mass="73961">MKIRILGLKYENIRGVNNLDISLEKNKNKPFIVTLTMMPNGTGKTTTITLLRAVFDGQAKNWDANIIRDFRPADSNAPNGKFSVKLLIEEQVYHIILNLDYEKGEAKYQTSKVGDVGGLDDGLLLPSTIQDMLTQEFVKRFIFDGELAKDIIDSNSDEAEKAIKYLYKLNRLEELRYRINSIVNEAQLNSQKTSTKTDQGLKVLKNQRDAVQKTLLKLKARQKEVEAEIQTKELRHGQIEIDISQKLKTNDSIRNKVEELESEKRRNKAEIDNSTQSFIEKMRNPYVLSPQIAQRLEKLSGKMEYLKLPRTTSKQFFQELAESDSCICGREIRRNEKEVILKKSEDYLAEDQIGVINAVKSAIRDRRYSQSLNEEKEILHRELFERQRIKTEWDRLQIQLEEAGDFELQNLKEELEELKLTLEKLTNEHEKLTTTDTTHLQNLDYYENIPLCEKKIESIEDRLMEATNTVILVKSAEKIKKYLRSIENKTLVKLKERIKNETNEKISKIIKTESIYVGDIDRHVKLKDKSGASAGQTLAIAYSFLGSMFDNSTYQLPFVVDSPAGALDLDVRRQVSAILPNLFKQMIVFITSGEREGFTEYFCDKNEDVQFLTIVKEKGKPVVCMDGIDYFISFQDSSGVTV</sequence>
<protein>
    <recommendedName>
        <fullName evidence="4">Rad50/SbcC-type AAA domain-containing protein</fullName>
    </recommendedName>
</protein>